<dbReference type="PANTHER" id="PTHR43201">
    <property type="entry name" value="ACYL-COA SYNTHETASE"/>
    <property type="match status" value="1"/>
</dbReference>
<dbReference type="GO" id="GO:0031956">
    <property type="term" value="F:medium-chain fatty acid-CoA ligase activity"/>
    <property type="evidence" value="ECO:0007669"/>
    <property type="project" value="TreeGrafter"/>
</dbReference>
<dbReference type="OrthoDB" id="429813at2759"/>
<evidence type="ECO:0000259" key="2">
    <source>
        <dbReference type="Pfam" id="PF00501"/>
    </source>
</evidence>
<dbReference type="Gene3D" id="3.40.50.12780">
    <property type="entry name" value="N-terminal domain of ligase-like"/>
    <property type="match status" value="1"/>
</dbReference>
<evidence type="ECO:0000256" key="1">
    <source>
        <dbReference type="ARBA" id="ARBA00006432"/>
    </source>
</evidence>
<sequence length="548" mass="60359">MGDAANHYLSLVIPALERHADDLVFRPYLGRNDDWGRVTYRELENRLAVTRAYWLRTLAPLQLNPSDVVGFWLTGRKFSDMLNHIAVSSLGYTPQLFGSGDFTDVSVIYELLSKSGGKALVIDPSRLPVNPSPDTVQCPPSHFVPLDDAGMSEAIAELKAAGREDELKFGQQSIAPVRRDDIAAMFHSSGTTGGMPKIIPNTYKMIEAVIRRKVIVAGLLPLSEGQHVINTIGSTAHVASFHIFLAIMRAGGCMVQTSSTAIGVDEFMGMSRVCRLRHLVIFGTHLSVLIRAAQTDDSVKAALRDLYEVGYTGTSMNKEDEEWAHANDIKLTTGYGTTETGPLLRSRRGADPSSRLLRPIPGTNPVFLPYNHEASEGDRELYEIVVPETEDDCPPPPLVSGDGYYHTGDLLEKVDDGYVYRGRIGDWIKTVEGFVDTKTIEDTVRKTCADIVHDVVVVGTGQKFPCLIVEAAESGLNENARRSVAKTIVERMTEHPMGLFPHERIQDPGRIIVVDQGRFVRTQNKGNVRRPATEAAFRGELQAIYDTA</sequence>
<reference evidence="3 4" key="1">
    <citation type="journal article" date="2018" name="Biotechnol. Biofuels">
        <title>Integrative visual omics of the white-rot fungus Polyporus brumalis exposes the biotechnological potential of its oxidative enzymes for delignifying raw plant biomass.</title>
        <authorList>
            <person name="Miyauchi S."/>
            <person name="Rancon A."/>
            <person name="Drula E."/>
            <person name="Hage H."/>
            <person name="Chaduli D."/>
            <person name="Favel A."/>
            <person name="Grisel S."/>
            <person name="Henrissat B."/>
            <person name="Herpoel-Gimbert I."/>
            <person name="Ruiz-Duenas F.J."/>
            <person name="Chevret D."/>
            <person name="Hainaut M."/>
            <person name="Lin J."/>
            <person name="Wang M."/>
            <person name="Pangilinan J."/>
            <person name="Lipzen A."/>
            <person name="Lesage-Meessen L."/>
            <person name="Navarro D."/>
            <person name="Riley R."/>
            <person name="Grigoriev I.V."/>
            <person name="Zhou S."/>
            <person name="Raouche S."/>
            <person name="Rosso M.N."/>
        </authorList>
    </citation>
    <scope>NUCLEOTIDE SEQUENCE [LARGE SCALE GENOMIC DNA]</scope>
    <source>
        <strain evidence="3 4">BRFM 1820</strain>
    </source>
</reference>
<dbReference type="PANTHER" id="PTHR43201:SF8">
    <property type="entry name" value="ACYL-COA SYNTHETASE FAMILY MEMBER 3"/>
    <property type="match status" value="1"/>
</dbReference>
<dbReference type="GO" id="GO:0006631">
    <property type="term" value="P:fatty acid metabolic process"/>
    <property type="evidence" value="ECO:0007669"/>
    <property type="project" value="TreeGrafter"/>
</dbReference>
<dbReference type="InterPro" id="IPR000873">
    <property type="entry name" value="AMP-dep_synth/lig_dom"/>
</dbReference>
<proteinExistence type="inferred from homology"/>
<organism evidence="3 4">
    <name type="scientific">Lentinus brumalis</name>
    <dbReference type="NCBI Taxonomy" id="2498619"/>
    <lineage>
        <taxon>Eukaryota</taxon>
        <taxon>Fungi</taxon>
        <taxon>Dikarya</taxon>
        <taxon>Basidiomycota</taxon>
        <taxon>Agaricomycotina</taxon>
        <taxon>Agaricomycetes</taxon>
        <taxon>Polyporales</taxon>
        <taxon>Polyporaceae</taxon>
        <taxon>Lentinus</taxon>
    </lineage>
</organism>
<name>A0A371CKE9_9APHY</name>
<dbReference type="Proteomes" id="UP000256964">
    <property type="component" value="Unassembled WGS sequence"/>
</dbReference>
<dbReference type="EMBL" id="KZ857538">
    <property type="protein sequence ID" value="RDX40761.1"/>
    <property type="molecule type" value="Genomic_DNA"/>
</dbReference>
<dbReference type="InterPro" id="IPR042099">
    <property type="entry name" value="ANL_N_sf"/>
</dbReference>
<dbReference type="AlphaFoldDB" id="A0A371CKE9"/>
<feature type="domain" description="AMP-dependent synthetase/ligase" evidence="2">
    <location>
        <begin position="27"/>
        <end position="363"/>
    </location>
</feature>
<dbReference type="STRING" id="139420.A0A371CKE9"/>
<evidence type="ECO:0000313" key="4">
    <source>
        <dbReference type="Proteomes" id="UP000256964"/>
    </source>
</evidence>
<accession>A0A371CKE9</accession>
<dbReference type="SUPFAM" id="SSF56801">
    <property type="entry name" value="Acetyl-CoA synthetase-like"/>
    <property type="match status" value="1"/>
</dbReference>
<dbReference type="Pfam" id="PF23562">
    <property type="entry name" value="AMP-binding_C_3"/>
    <property type="match status" value="1"/>
</dbReference>
<comment type="similarity">
    <text evidence="1">Belongs to the ATP-dependent AMP-binding enzyme family.</text>
</comment>
<dbReference type="Pfam" id="PF00501">
    <property type="entry name" value="AMP-binding"/>
    <property type="match status" value="1"/>
</dbReference>
<protein>
    <submittedName>
        <fullName evidence="3">Acetyl-CoA synthetase-like protein</fullName>
    </submittedName>
</protein>
<keyword evidence="4" id="KW-1185">Reference proteome</keyword>
<gene>
    <name evidence="3" type="ORF">OH76DRAFT_304720</name>
</gene>
<evidence type="ECO:0000313" key="3">
    <source>
        <dbReference type="EMBL" id="RDX40761.1"/>
    </source>
</evidence>